<protein>
    <submittedName>
        <fullName evidence="3">Helix-turn-helix transcriptional regulator</fullName>
    </submittedName>
</protein>
<name>A0ABV6QAT8_9FLAO</name>
<evidence type="ECO:0000259" key="2">
    <source>
        <dbReference type="PROSITE" id="PS50943"/>
    </source>
</evidence>
<comment type="caution">
    <text evidence="3">The sequence shown here is derived from an EMBL/GenBank/DDBJ whole genome shotgun (WGS) entry which is preliminary data.</text>
</comment>
<dbReference type="SMART" id="SM00530">
    <property type="entry name" value="HTH_XRE"/>
    <property type="match status" value="1"/>
</dbReference>
<dbReference type="Pfam" id="PF01381">
    <property type="entry name" value="HTH_3"/>
    <property type="match status" value="1"/>
</dbReference>
<dbReference type="Proteomes" id="UP001589832">
    <property type="component" value="Unassembled WGS sequence"/>
</dbReference>
<evidence type="ECO:0000313" key="4">
    <source>
        <dbReference type="Proteomes" id="UP001589832"/>
    </source>
</evidence>
<dbReference type="RefSeq" id="WP_386064582.1">
    <property type="nucleotide sequence ID" value="NZ_JBHLTQ010000006.1"/>
</dbReference>
<sequence length="68" mass="7724">MKNSIKVERAKKNITQAELAKLAKVSRQTINAMELGKYVPSTVLALRLAQIFEVEISEIFTLEDSDWD</sequence>
<evidence type="ECO:0000313" key="3">
    <source>
        <dbReference type="EMBL" id="MFC0605403.1"/>
    </source>
</evidence>
<dbReference type="SUPFAM" id="SSF47413">
    <property type="entry name" value="lambda repressor-like DNA-binding domains"/>
    <property type="match status" value="1"/>
</dbReference>
<proteinExistence type="predicted"/>
<evidence type="ECO:0000256" key="1">
    <source>
        <dbReference type="ARBA" id="ARBA00023125"/>
    </source>
</evidence>
<dbReference type="PANTHER" id="PTHR46558:SF11">
    <property type="entry name" value="HTH-TYPE TRANSCRIPTIONAL REGULATOR XRE"/>
    <property type="match status" value="1"/>
</dbReference>
<dbReference type="CDD" id="cd00093">
    <property type="entry name" value="HTH_XRE"/>
    <property type="match status" value="1"/>
</dbReference>
<dbReference type="InterPro" id="IPR001387">
    <property type="entry name" value="Cro/C1-type_HTH"/>
</dbReference>
<organism evidence="3 4">
    <name type="scientific">Winogradskyella pulchriflava</name>
    <dbReference type="NCBI Taxonomy" id="1110688"/>
    <lineage>
        <taxon>Bacteria</taxon>
        <taxon>Pseudomonadati</taxon>
        <taxon>Bacteroidota</taxon>
        <taxon>Flavobacteriia</taxon>
        <taxon>Flavobacteriales</taxon>
        <taxon>Flavobacteriaceae</taxon>
        <taxon>Winogradskyella</taxon>
    </lineage>
</organism>
<gene>
    <name evidence="3" type="ORF">ACFFGA_12605</name>
</gene>
<keyword evidence="1" id="KW-0238">DNA-binding</keyword>
<dbReference type="Gene3D" id="1.10.260.40">
    <property type="entry name" value="lambda repressor-like DNA-binding domains"/>
    <property type="match status" value="1"/>
</dbReference>
<dbReference type="InterPro" id="IPR010982">
    <property type="entry name" value="Lambda_DNA-bd_dom_sf"/>
</dbReference>
<feature type="domain" description="HTH cro/C1-type" evidence="2">
    <location>
        <begin position="5"/>
        <end position="59"/>
    </location>
</feature>
<keyword evidence="4" id="KW-1185">Reference proteome</keyword>
<dbReference type="PROSITE" id="PS50943">
    <property type="entry name" value="HTH_CROC1"/>
    <property type="match status" value="1"/>
</dbReference>
<dbReference type="EMBL" id="JBHLTQ010000006">
    <property type="protein sequence ID" value="MFC0605403.1"/>
    <property type="molecule type" value="Genomic_DNA"/>
</dbReference>
<reference evidence="3 4" key="1">
    <citation type="submission" date="2024-09" db="EMBL/GenBank/DDBJ databases">
        <authorList>
            <person name="Sun Q."/>
            <person name="Mori K."/>
        </authorList>
    </citation>
    <scope>NUCLEOTIDE SEQUENCE [LARGE SCALE GENOMIC DNA]</scope>
    <source>
        <strain evidence="3 4">NCAIM B.02481</strain>
    </source>
</reference>
<dbReference type="PANTHER" id="PTHR46558">
    <property type="entry name" value="TRACRIPTIONAL REGULATORY PROTEIN-RELATED-RELATED"/>
    <property type="match status" value="1"/>
</dbReference>
<accession>A0ABV6QAT8</accession>